<dbReference type="InterPro" id="IPR036010">
    <property type="entry name" value="2Fe-2S_ferredoxin-like_sf"/>
</dbReference>
<dbReference type="InterPro" id="IPR017900">
    <property type="entry name" value="4Fe4S_Fe_S_CS"/>
</dbReference>
<dbReference type="Gene3D" id="3.10.20.30">
    <property type="match status" value="1"/>
</dbReference>
<dbReference type="InterPro" id="IPR009051">
    <property type="entry name" value="Helical_ferredxn"/>
</dbReference>
<dbReference type="PROSITE" id="PS00197">
    <property type="entry name" value="2FE2S_FER_1"/>
    <property type="match status" value="1"/>
</dbReference>
<dbReference type="GO" id="GO:0051537">
    <property type="term" value="F:2 iron, 2 sulfur cluster binding"/>
    <property type="evidence" value="ECO:0007669"/>
    <property type="project" value="InterPro"/>
</dbReference>
<dbReference type="Pfam" id="PF13510">
    <property type="entry name" value="Fer2_4"/>
    <property type="match status" value="1"/>
</dbReference>
<dbReference type="Gene3D" id="1.10.1060.10">
    <property type="entry name" value="Alpha-helical ferredoxin"/>
    <property type="match status" value="1"/>
</dbReference>
<gene>
    <name evidence="6" type="ORF">FGKAn22_13670</name>
</gene>
<keyword evidence="1" id="KW-0479">Metal-binding</keyword>
<evidence type="ECO:0000256" key="2">
    <source>
        <dbReference type="ARBA" id="ARBA00023004"/>
    </source>
</evidence>
<dbReference type="Proteomes" id="UP001319121">
    <property type="component" value="Chromosome"/>
</dbReference>
<dbReference type="SUPFAM" id="SSF46548">
    <property type="entry name" value="alpha-helical ferredoxin"/>
    <property type="match status" value="1"/>
</dbReference>
<sequence>MTEATRDIQPVELLINGIPVRAEPQMTIVEAAWAGGVPRVTGVGCLEGVCGSCRILVRRGKEVNVALGCETFVEPGMEALFLPAPGTPRHQYQLTELADGWDIQARFHEIFPEASRCRHCHGCVKSCPKGISVEEGVKLAAAGHYREAGEAFLECVMCELCDSACPEYIAPAHVGLFCRRITAFFHLRPPNLIHKLEELKQEADKKEQP</sequence>
<dbReference type="InterPro" id="IPR017896">
    <property type="entry name" value="4Fe4S_Fe-S-bd"/>
</dbReference>
<evidence type="ECO:0000313" key="6">
    <source>
        <dbReference type="EMBL" id="BBI99674.1"/>
    </source>
</evidence>
<feature type="domain" description="2Fe-2S ferredoxin-type" evidence="4">
    <location>
        <begin position="9"/>
        <end position="85"/>
    </location>
</feature>
<evidence type="ECO:0008006" key="8">
    <source>
        <dbReference type="Google" id="ProtNLM"/>
    </source>
</evidence>
<name>A0AAN1T1D8_9PROT</name>
<dbReference type="PROSITE" id="PS51085">
    <property type="entry name" value="2FE2S_FER_2"/>
    <property type="match status" value="1"/>
</dbReference>
<dbReference type="EMBL" id="AP019536">
    <property type="protein sequence ID" value="BBI99674.1"/>
    <property type="molecule type" value="Genomic_DNA"/>
</dbReference>
<evidence type="ECO:0000259" key="4">
    <source>
        <dbReference type="PROSITE" id="PS51085"/>
    </source>
</evidence>
<reference evidence="6 7" key="1">
    <citation type="submission" date="2019-03" db="EMBL/GenBank/DDBJ databases">
        <title>Complete genome sequence of Ferrigenium kumadai strain An22, a microaerophilic iron-oxidizing bacterium isolated from a paddy field soil.</title>
        <authorList>
            <person name="Watanabe T."/>
            <person name="Asakawa S."/>
        </authorList>
    </citation>
    <scope>NUCLEOTIDE SEQUENCE [LARGE SCALE GENOMIC DNA]</scope>
    <source>
        <strain evidence="6 7">An22</strain>
    </source>
</reference>
<dbReference type="RefSeq" id="WP_212784914.1">
    <property type="nucleotide sequence ID" value="NZ_AP019536.1"/>
</dbReference>
<proteinExistence type="predicted"/>
<keyword evidence="7" id="KW-1185">Reference proteome</keyword>
<accession>A0AAN1T1D8</accession>
<dbReference type="AlphaFoldDB" id="A0AAN1T1D8"/>
<organism evidence="6 7">
    <name type="scientific">Ferrigenium kumadai</name>
    <dbReference type="NCBI Taxonomy" id="1682490"/>
    <lineage>
        <taxon>Bacteria</taxon>
        <taxon>Pseudomonadati</taxon>
        <taxon>Pseudomonadota</taxon>
        <taxon>Betaproteobacteria</taxon>
        <taxon>Nitrosomonadales</taxon>
        <taxon>Gallionellaceae</taxon>
        <taxon>Ferrigenium</taxon>
    </lineage>
</organism>
<keyword evidence="3" id="KW-0411">Iron-sulfur</keyword>
<evidence type="ECO:0000313" key="7">
    <source>
        <dbReference type="Proteomes" id="UP001319121"/>
    </source>
</evidence>
<dbReference type="PROSITE" id="PS00198">
    <property type="entry name" value="4FE4S_FER_1"/>
    <property type="match status" value="2"/>
</dbReference>
<dbReference type="PROSITE" id="PS51379">
    <property type="entry name" value="4FE4S_FER_2"/>
    <property type="match status" value="1"/>
</dbReference>
<dbReference type="InterPro" id="IPR006058">
    <property type="entry name" value="2Fe2S_fd_BS"/>
</dbReference>
<dbReference type="SUPFAM" id="SSF54292">
    <property type="entry name" value="2Fe-2S ferredoxin-like"/>
    <property type="match status" value="1"/>
</dbReference>
<evidence type="ECO:0000259" key="5">
    <source>
        <dbReference type="PROSITE" id="PS51379"/>
    </source>
</evidence>
<dbReference type="InterPro" id="IPR012675">
    <property type="entry name" value="Beta-grasp_dom_sf"/>
</dbReference>
<keyword evidence="2" id="KW-0408">Iron</keyword>
<dbReference type="KEGG" id="fku:FGKAn22_13670"/>
<dbReference type="GO" id="GO:0046872">
    <property type="term" value="F:metal ion binding"/>
    <property type="evidence" value="ECO:0007669"/>
    <property type="project" value="UniProtKB-KW"/>
</dbReference>
<dbReference type="CDD" id="cd00207">
    <property type="entry name" value="fer2"/>
    <property type="match status" value="1"/>
</dbReference>
<evidence type="ECO:0000256" key="3">
    <source>
        <dbReference type="ARBA" id="ARBA00023014"/>
    </source>
</evidence>
<dbReference type="InterPro" id="IPR001041">
    <property type="entry name" value="2Fe-2S_ferredoxin-type"/>
</dbReference>
<protein>
    <recommendedName>
        <fullName evidence="8">Ferredoxin</fullName>
    </recommendedName>
</protein>
<feature type="domain" description="4Fe-4S ferredoxin-type" evidence="5">
    <location>
        <begin position="108"/>
        <end position="136"/>
    </location>
</feature>
<evidence type="ECO:0000256" key="1">
    <source>
        <dbReference type="ARBA" id="ARBA00022723"/>
    </source>
</evidence>